<dbReference type="InterPro" id="IPR011989">
    <property type="entry name" value="ARM-like"/>
</dbReference>
<evidence type="ECO:0000256" key="1">
    <source>
        <dbReference type="ARBA" id="ARBA00049983"/>
    </source>
</evidence>
<dbReference type="Gene3D" id="1.25.10.10">
    <property type="entry name" value="Leucine-rich Repeat Variant"/>
    <property type="match status" value="1"/>
</dbReference>
<dbReference type="SUPFAM" id="SSF48371">
    <property type="entry name" value="ARM repeat"/>
    <property type="match status" value="1"/>
</dbReference>
<dbReference type="PANTHER" id="PTHR13347">
    <property type="entry name" value="HEAT REPEAT-CONTAINING PROTEIN 3"/>
    <property type="match status" value="1"/>
</dbReference>
<keyword evidence="6" id="KW-1185">Reference proteome</keyword>
<proteinExistence type="inferred from homology"/>
<dbReference type="InterPro" id="IPR021133">
    <property type="entry name" value="HEAT_type_2"/>
</dbReference>
<sequence>MGKVKHRRQRGARYNPTGISHNGSSADEAERDPQVNSPAGLKVIGEKLSSVIAEDRVDGLNTLAALALDEECLTTIVRDMMVEKVAPLLKDSSVDVRLAAAGALRNISAGGTDEVVEAMVQQDVLSPLSKLLQDYREPWTPAQKDTLPTGRKDPQAEVFIQATHLLWNLCECNEEAMKTFNHDGLVHILLLHLDPTTWGNNIALAVAECLLCVSENNPNAASVLLPAADSLVSYISRPTDSAVDIRFAVTIAGLLLNINYCTTGGDNFQLVLRLLSTVLDTDTVDLVVEYCQSAKANNGIKPSMTPQDQEHLITAQQLALEILSNFCCPDDDDDSWDECESESVDGAENGMEDDTMELEDRLSLPPEVLEGIKHFQLFKKTLKKASYPEEDICQDLQNLKYGPSLLNKLSALRVRALLSLQNMVGSLDHSELGGSELMYSTWVNLGIMAFKTNCGDNQLVEAAAGAMRAVLERLSQDKCEKLAGIMQEDLQIIFEAGVSCSMASVRTNLARMVGMLGCLIVSQNNETALYSGTAQPVLAAATEYLLRVAGHDKELWVSAEALDVIIDLYSDDKTDKLAYQVHLVDTLKEIQPQFKSRHQQQKKKLGDHRALVLTVRDNLVAFIKYKGPRAAKFKNT</sequence>
<evidence type="ECO:0000259" key="4">
    <source>
        <dbReference type="Pfam" id="PF25567"/>
    </source>
</evidence>
<reference evidence="5 6" key="1">
    <citation type="submission" date="2018-04" db="EMBL/GenBank/DDBJ databases">
        <authorList>
            <person name="Zhang X."/>
            <person name="Yuan J."/>
            <person name="Li F."/>
            <person name="Xiang J."/>
        </authorList>
    </citation>
    <scope>NUCLEOTIDE SEQUENCE [LARGE SCALE GENOMIC DNA]</scope>
    <source>
        <tissue evidence="5">Muscle</tissue>
    </source>
</reference>
<comment type="caution">
    <text evidence="5">The sequence shown here is derived from an EMBL/GenBank/DDBJ whole genome shotgun (WGS) entry which is preliminary data.</text>
</comment>
<evidence type="ECO:0000313" key="5">
    <source>
        <dbReference type="EMBL" id="ROT78977.1"/>
    </source>
</evidence>
<dbReference type="InterPro" id="IPR000225">
    <property type="entry name" value="Armadillo"/>
</dbReference>
<dbReference type="InterPro" id="IPR016024">
    <property type="entry name" value="ARM-type_fold"/>
</dbReference>
<dbReference type="EMBL" id="QCYY01001308">
    <property type="protein sequence ID" value="ROT78977.1"/>
    <property type="molecule type" value="Genomic_DNA"/>
</dbReference>
<dbReference type="PANTHER" id="PTHR13347:SF1">
    <property type="entry name" value="HEAT REPEAT-CONTAINING PROTEIN 3"/>
    <property type="match status" value="1"/>
</dbReference>
<evidence type="ECO:0000313" key="6">
    <source>
        <dbReference type="Proteomes" id="UP000283509"/>
    </source>
</evidence>
<evidence type="ECO:0000256" key="3">
    <source>
        <dbReference type="SAM" id="MobiDB-lite"/>
    </source>
</evidence>
<feature type="compositionally biased region" description="Basic residues" evidence="3">
    <location>
        <begin position="1"/>
        <end position="11"/>
    </location>
</feature>
<feature type="region of interest" description="Disordered" evidence="3">
    <location>
        <begin position="1"/>
        <end position="37"/>
    </location>
</feature>
<feature type="domain" description="SYO1-like TPR repeats" evidence="4">
    <location>
        <begin position="366"/>
        <end position="626"/>
    </location>
</feature>
<dbReference type="InterPro" id="IPR057990">
    <property type="entry name" value="TPR_SYO1"/>
</dbReference>
<dbReference type="GO" id="GO:0051082">
    <property type="term" value="F:unfolded protein binding"/>
    <property type="evidence" value="ECO:0007669"/>
    <property type="project" value="TreeGrafter"/>
</dbReference>
<comment type="similarity">
    <text evidence="1">Belongs to the nuclear import and ribosome assembly adapter family.</text>
</comment>
<feature type="repeat" description="HEAT" evidence="2">
    <location>
        <begin position="81"/>
        <end position="119"/>
    </location>
</feature>
<organism evidence="5 6">
    <name type="scientific">Penaeus vannamei</name>
    <name type="common">Whiteleg shrimp</name>
    <name type="synonym">Litopenaeus vannamei</name>
    <dbReference type="NCBI Taxonomy" id="6689"/>
    <lineage>
        <taxon>Eukaryota</taxon>
        <taxon>Metazoa</taxon>
        <taxon>Ecdysozoa</taxon>
        <taxon>Arthropoda</taxon>
        <taxon>Crustacea</taxon>
        <taxon>Multicrustacea</taxon>
        <taxon>Malacostraca</taxon>
        <taxon>Eumalacostraca</taxon>
        <taxon>Eucarida</taxon>
        <taxon>Decapoda</taxon>
        <taxon>Dendrobranchiata</taxon>
        <taxon>Penaeoidea</taxon>
        <taxon>Penaeidae</taxon>
        <taxon>Penaeus</taxon>
    </lineage>
</organism>
<dbReference type="AlphaFoldDB" id="A0A3R7MCI3"/>
<dbReference type="SMART" id="SM00185">
    <property type="entry name" value="ARM"/>
    <property type="match status" value="2"/>
</dbReference>
<protein>
    <submittedName>
        <fullName evidence="5">Putative HEAT repeat-containing protein 3-like</fullName>
    </submittedName>
</protein>
<dbReference type="OrthoDB" id="288703at2759"/>
<dbReference type="STRING" id="6689.A0A3R7MCI3"/>
<dbReference type="InterPro" id="IPR052616">
    <property type="entry name" value="SYO1-like"/>
</dbReference>
<evidence type="ECO:0000256" key="2">
    <source>
        <dbReference type="PROSITE-ProRule" id="PRU00103"/>
    </source>
</evidence>
<gene>
    <name evidence="5" type="ORF">C7M84_002317</name>
</gene>
<dbReference type="Pfam" id="PF25567">
    <property type="entry name" value="TPR_SYO1"/>
    <property type="match status" value="1"/>
</dbReference>
<accession>A0A3R7MCI3</accession>
<dbReference type="PROSITE" id="PS50077">
    <property type="entry name" value="HEAT_REPEAT"/>
    <property type="match status" value="1"/>
</dbReference>
<name>A0A3R7MCI3_PENVA</name>
<reference evidence="5 6" key="2">
    <citation type="submission" date="2019-01" db="EMBL/GenBank/DDBJ databases">
        <title>The decoding of complex shrimp genome reveals the adaptation for benthos swimmer, frequently molting mechanism and breeding impact on genome.</title>
        <authorList>
            <person name="Sun Y."/>
            <person name="Gao Y."/>
            <person name="Yu Y."/>
        </authorList>
    </citation>
    <scope>NUCLEOTIDE SEQUENCE [LARGE SCALE GENOMIC DNA]</scope>
    <source>
        <tissue evidence="5">Muscle</tissue>
    </source>
</reference>
<dbReference type="GO" id="GO:0042273">
    <property type="term" value="P:ribosomal large subunit biogenesis"/>
    <property type="evidence" value="ECO:0007669"/>
    <property type="project" value="TreeGrafter"/>
</dbReference>
<dbReference type="GO" id="GO:0006606">
    <property type="term" value="P:protein import into nucleus"/>
    <property type="evidence" value="ECO:0007669"/>
    <property type="project" value="TreeGrafter"/>
</dbReference>
<dbReference type="Proteomes" id="UP000283509">
    <property type="component" value="Unassembled WGS sequence"/>
</dbReference>